<dbReference type="Proteomes" id="UP000565078">
    <property type="component" value="Unassembled WGS sequence"/>
</dbReference>
<accession>A0A7J4J2U8</accession>
<gene>
    <name evidence="1" type="ORF">HA254_02740</name>
</gene>
<comment type="caution">
    <text evidence="1">The sequence shown here is derived from an EMBL/GenBank/DDBJ whole genome shotgun (WGS) entry which is preliminary data.</text>
</comment>
<organism evidence="1 2">
    <name type="scientific">Candidatus Iainarchaeum sp</name>
    <dbReference type="NCBI Taxonomy" id="3101447"/>
    <lineage>
        <taxon>Archaea</taxon>
        <taxon>Candidatus Iainarchaeota</taxon>
        <taxon>Candidatus Iainarchaeia</taxon>
        <taxon>Candidatus Iainarchaeales</taxon>
        <taxon>Candidatus Iainarchaeaceae</taxon>
        <taxon>Candidatus Iainarchaeum</taxon>
    </lineage>
</organism>
<reference evidence="2" key="1">
    <citation type="journal article" date="2020" name="bioRxiv">
        <title>A rank-normalized archaeal taxonomy based on genome phylogeny resolves widespread incomplete and uneven classifications.</title>
        <authorList>
            <person name="Rinke C."/>
            <person name="Chuvochina M."/>
            <person name="Mussig A.J."/>
            <person name="Chaumeil P.-A."/>
            <person name="Waite D.W."/>
            <person name="Whitman W.B."/>
            <person name="Parks D.H."/>
            <person name="Hugenholtz P."/>
        </authorList>
    </citation>
    <scope>NUCLEOTIDE SEQUENCE [LARGE SCALE GENOMIC DNA]</scope>
</reference>
<proteinExistence type="predicted"/>
<evidence type="ECO:0000313" key="1">
    <source>
        <dbReference type="EMBL" id="HIH09566.1"/>
    </source>
</evidence>
<name>A0A7J4J2U8_9ARCH</name>
<sequence>MVFVNLDKKQPKQVQQGKVSVKQYKCVNCGEIIDNPFGSIEARRFCSRRCHDEYFSPLG</sequence>
<dbReference type="AlphaFoldDB" id="A0A7J4J2U8"/>
<evidence type="ECO:0000313" key="2">
    <source>
        <dbReference type="Proteomes" id="UP000565078"/>
    </source>
</evidence>
<protein>
    <submittedName>
        <fullName evidence="1">Uncharacterized protein</fullName>
    </submittedName>
</protein>
<dbReference type="EMBL" id="DUGC01000048">
    <property type="protein sequence ID" value="HIH09566.1"/>
    <property type="molecule type" value="Genomic_DNA"/>
</dbReference>